<keyword evidence="5 6" id="KW-0472">Membrane</keyword>
<dbReference type="PANTHER" id="PTHR30619:SF1">
    <property type="entry name" value="RECOMBINATION PROTEIN 2"/>
    <property type="match status" value="1"/>
</dbReference>
<comment type="caution">
    <text evidence="8">The sequence shown here is derived from an EMBL/GenBank/DDBJ whole genome shotgun (WGS) entry which is preliminary data.</text>
</comment>
<proteinExistence type="predicted"/>
<dbReference type="Pfam" id="PF03772">
    <property type="entry name" value="Competence"/>
    <property type="match status" value="1"/>
</dbReference>
<dbReference type="SUPFAM" id="SSF56281">
    <property type="entry name" value="Metallo-hydrolase/oxidoreductase"/>
    <property type="match status" value="1"/>
</dbReference>
<evidence type="ECO:0000256" key="6">
    <source>
        <dbReference type="SAM" id="Phobius"/>
    </source>
</evidence>
<feature type="transmembrane region" description="Helical" evidence="6">
    <location>
        <begin position="367"/>
        <end position="385"/>
    </location>
</feature>
<feature type="transmembrane region" description="Helical" evidence="6">
    <location>
        <begin position="271"/>
        <end position="291"/>
    </location>
</feature>
<feature type="transmembrane region" description="Helical" evidence="6">
    <location>
        <begin position="321"/>
        <end position="337"/>
    </location>
</feature>
<dbReference type="InterPro" id="IPR001279">
    <property type="entry name" value="Metallo-B-lactamas"/>
</dbReference>
<feature type="transmembrane region" description="Helical" evidence="6">
    <location>
        <begin position="429"/>
        <end position="453"/>
    </location>
</feature>
<dbReference type="InterPro" id="IPR052159">
    <property type="entry name" value="Competence_DNA_uptake"/>
</dbReference>
<keyword evidence="2" id="KW-1003">Cell membrane</keyword>
<feature type="transmembrane region" description="Helical" evidence="6">
    <location>
        <begin position="492"/>
        <end position="510"/>
    </location>
</feature>
<keyword evidence="3 6" id="KW-0812">Transmembrane</keyword>
<dbReference type="Proteomes" id="UP001500506">
    <property type="component" value="Unassembled WGS sequence"/>
</dbReference>
<organism evidence="8 9">
    <name type="scientific">Agromyces humatus</name>
    <dbReference type="NCBI Taxonomy" id="279573"/>
    <lineage>
        <taxon>Bacteria</taxon>
        <taxon>Bacillati</taxon>
        <taxon>Actinomycetota</taxon>
        <taxon>Actinomycetes</taxon>
        <taxon>Micrococcales</taxon>
        <taxon>Microbacteriaceae</taxon>
        <taxon>Agromyces</taxon>
    </lineage>
</organism>
<dbReference type="Gene3D" id="3.60.15.10">
    <property type="entry name" value="Ribonuclease Z/Hydroxyacylglutathione hydrolase-like"/>
    <property type="match status" value="1"/>
</dbReference>
<feature type="transmembrane region" description="Helical" evidence="6">
    <location>
        <begin position="32"/>
        <end position="53"/>
    </location>
</feature>
<dbReference type="InterPro" id="IPR036866">
    <property type="entry name" value="RibonucZ/Hydroxyglut_hydro"/>
</dbReference>
<dbReference type="InterPro" id="IPR004477">
    <property type="entry name" value="ComEC_N"/>
</dbReference>
<reference evidence="8 9" key="1">
    <citation type="journal article" date="2019" name="Int. J. Syst. Evol. Microbiol.">
        <title>The Global Catalogue of Microorganisms (GCM) 10K type strain sequencing project: providing services to taxonomists for standard genome sequencing and annotation.</title>
        <authorList>
            <consortium name="The Broad Institute Genomics Platform"/>
            <consortium name="The Broad Institute Genome Sequencing Center for Infectious Disease"/>
            <person name="Wu L."/>
            <person name="Ma J."/>
        </authorList>
    </citation>
    <scope>NUCLEOTIDE SEQUENCE [LARGE SCALE GENOMIC DNA]</scope>
    <source>
        <strain evidence="8 9">JCM 14319</strain>
    </source>
</reference>
<feature type="domain" description="Metallo-beta-lactamase" evidence="7">
    <location>
        <begin position="561"/>
        <end position="744"/>
    </location>
</feature>
<evidence type="ECO:0000313" key="9">
    <source>
        <dbReference type="Proteomes" id="UP001500506"/>
    </source>
</evidence>
<feature type="transmembrane region" description="Helical" evidence="6">
    <location>
        <begin position="74"/>
        <end position="100"/>
    </location>
</feature>
<dbReference type="EMBL" id="BAAANH010000009">
    <property type="protein sequence ID" value="GAA1771291.1"/>
    <property type="molecule type" value="Genomic_DNA"/>
</dbReference>
<feature type="transmembrane region" description="Helical" evidence="6">
    <location>
        <begin position="298"/>
        <end position="315"/>
    </location>
</feature>
<feature type="transmembrane region" description="Helical" evidence="6">
    <location>
        <begin position="344"/>
        <end position="361"/>
    </location>
</feature>
<dbReference type="CDD" id="cd07731">
    <property type="entry name" value="ComA-like_MBL-fold"/>
    <property type="match status" value="1"/>
</dbReference>
<keyword evidence="4 6" id="KW-1133">Transmembrane helix</keyword>
<feature type="transmembrane region" description="Helical" evidence="6">
    <location>
        <begin position="522"/>
        <end position="540"/>
    </location>
</feature>
<evidence type="ECO:0000256" key="2">
    <source>
        <dbReference type="ARBA" id="ARBA00022475"/>
    </source>
</evidence>
<keyword evidence="9" id="KW-1185">Reference proteome</keyword>
<evidence type="ECO:0000313" key="8">
    <source>
        <dbReference type="EMBL" id="GAA1771291.1"/>
    </source>
</evidence>
<evidence type="ECO:0000256" key="1">
    <source>
        <dbReference type="ARBA" id="ARBA00004651"/>
    </source>
</evidence>
<evidence type="ECO:0000256" key="5">
    <source>
        <dbReference type="ARBA" id="ARBA00023136"/>
    </source>
</evidence>
<feature type="transmembrane region" description="Helical" evidence="6">
    <location>
        <begin position="397"/>
        <end position="417"/>
    </location>
</feature>
<name>A0ABN2L3E9_9MICO</name>
<sequence length="801" mass="81249">MPDLRLVAPAMAAWTGAWLAVAAPDAGIPAWPTVIAIWVAAVVMLVALVSVQAQAVRLPRATRPGGRRNRVLRAVVRWCAMLLIALAATGLVATSAAVALEARSHSPLAEAALSGSAVSVVVELTAAPRAMSAPWFDGGADGATTELPQRVEGRVVAVDGIGVESVPVTATVDVAPSKLQLGTTLSFDANAATLPAADAAAFRLNVAGDVHVSAPPVWLAWSGALRIGFAEAATSLGGDGGALVPGLAIGDTSAVGDALDDAMKASSLSHLTAVSGANCAIVTAAAFALAGAAGLRRGARVLVALVALVGFIVLVTPESSVVRAGAMAVVVLIALAWGRPGGGIAALAVAVIVLLCVDPWYARDYGFALSVCATAGLLLLAGPLARAMARVMPTPLAIVLGVPLAAQLACQPVLILLDPALALYGVPANLLAAPAAPVGTIAGLIGCLLMPLLPSVGFAFLQLAWVPAAWIALVAHAGAALPFGRLPWLPDAAGAVLLVACTALALWLVLDRSPRVRVRAAAVSLLLIAVAVPVGVSVGAPTLGRAMRPGSWDLAACDIGQGDAVLLRSGGTTALIDTGPDPAALRRCLDFLSIDRIDLLVLTHWDADHAGGTSAVVGRVDIVIHGPLDDERSSRARDPLIAGGAEAIEVTSGDRGLLGDARWRVLWPEPGAAPGNDASVVLDVETPEYRGIFLGDLGEGAQRRLLAAAPIGAVDLVKVAHHGSADQSEELYSRLNAPVGIIGVGAENGYGHPTDRLLELLEGTGTAAVRTDRSGTLLLTADEAGFSLWTERADEDVGARP</sequence>
<dbReference type="SMART" id="SM00849">
    <property type="entry name" value="Lactamase_B"/>
    <property type="match status" value="1"/>
</dbReference>
<comment type="subcellular location">
    <subcellularLocation>
        <location evidence="1">Cell membrane</location>
        <topology evidence="1">Multi-pass membrane protein</topology>
    </subcellularLocation>
</comment>
<protein>
    <submittedName>
        <fullName evidence="8">ComEC/Rec2 family competence protein</fullName>
    </submittedName>
</protein>
<dbReference type="PANTHER" id="PTHR30619">
    <property type="entry name" value="DNA INTERNALIZATION/COMPETENCE PROTEIN COMEC/REC2"/>
    <property type="match status" value="1"/>
</dbReference>
<dbReference type="InterPro" id="IPR035681">
    <property type="entry name" value="ComA-like_MBL"/>
</dbReference>
<dbReference type="NCBIfam" id="TIGR00360">
    <property type="entry name" value="ComEC_N-term"/>
    <property type="match status" value="1"/>
</dbReference>
<evidence type="ECO:0000256" key="3">
    <source>
        <dbReference type="ARBA" id="ARBA00022692"/>
    </source>
</evidence>
<feature type="transmembrane region" description="Helical" evidence="6">
    <location>
        <begin position="460"/>
        <end position="480"/>
    </location>
</feature>
<gene>
    <name evidence="8" type="ORF">GCM10009747_36050</name>
</gene>
<evidence type="ECO:0000256" key="4">
    <source>
        <dbReference type="ARBA" id="ARBA00022989"/>
    </source>
</evidence>
<dbReference type="Pfam" id="PF00753">
    <property type="entry name" value="Lactamase_B"/>
    <property type="match status" value="1"/>
</dbReference>
<accession>A0ABN2L3E9</accession>
<evidence type="ECO:0000259" key="7">
    <source>
        <dbReference type="SMART" id="SM00849"/>
    </source>
</evidence>